<comment type="function">
    <text evidence="6">Exhibits a very high intrinsic GTPase hydrolysis rate. Involved in the addition of a carboxymethylaminomethyl (cmnm) group at the wobble position (U34) of certain tRNAs, forming tRNA-cmnm(5)s(2)U34.</text>
</comment>
<evidence type="ECO:0000256" key="7">
    <source>
        <dbReference type="RuleBase" id="RU003313"/>
    </source>
</evidence>
<comment type="caution">
    <text evidence="11">The sequence shown here is derived from an EMBL/GenBank/DDBJ whole genome shotgun (WGS) entry which is preliminary data.</text>
</comment>
<feature type="domain" description="G" evidence="8">
    <location>
        <begin position="213"/>
        <end position="300"/>
    </location>
</feature>
<feature type="binding site" evidence="6">
    <location>
        <begin position="240"/>
        <end position="246"/>
    </location>
    <ligand>
        <name>GTP</name>
        <dbReference type="ChEBI" id="CHEBI:37565"/>
    </ligand>
</feature>
<reference evidence="12" key="1">
    <citation type="submission" date="2018-09" db="EMBL/GenBank/DDBJ databases">
        <title>Acidovorax cavernicola nov. sp. isolated from Gruta de las Maravillas (Aracena, Spain).</title>
        <authorList>
            <person name="Jurado V."/>
            <person name="Gutierrez-Patricio S."/>
            <person name="Gonzalez-Pimentel J.L."/>
            <person name="Miller A.Z."/>
            <person name="Laiz L."/>
            <person name="Saiz-Jimenez C."/>
        </authorList>
    </citation>
    <scope>NUCLEOTIDE SEQUENCE [LARGE SCALE GENOMIC DNA]</scope>
    <source>
        <strain evidence="12">1011MAR3C25</strain>
    </source>
</reference>
<dbReference type="Gene3D" id="3.40.50.300">
    <property type="entry name" value="P-loop containing nucleotide triphosphate hydrolases"/>
    <property type="match status" value="1"/>
</dbReference>
<sequence>MDLIFAEATSPGRGGVSVIRLSGDNARAAAEKLTGPLTRPRYAELRDIRDDDEILDHALVLWFEEGNSFTGEEVVELHLHGAPVIVKRISRVLLEMGLRWAEAGEFTKRAFLNNRMDLAEVEGLGDLLEAETEVQRQLAARVASGELSKKTEAWRGSLIRAGALVEASVDFADEEVPEHVPLEVYEILSQLKDDLDSEINGFSATERLRKGLEVAVIGPPNAGKSSLINRIARRDIALVSDIEGTTRDIIEVRLDLYGLAVTILDTAGLRESVDEIEKMGVGLAKERAMAADLRLHLSENGDIVSDLWKNGDISVRTKSDLGGSITGDVAVSSSTGDGIDALLLRLYDKLSLMIVGARTISHERQLVALVDASACLSDIEGLPPELLAESIRAAATSLDRLLGRIGAEEYLGVIFSSFCIGK</sequence>
<comment type="similarity">
    <text evidence="1 6 7">Belongs to the TRAFAC class TrmE-Era-EngA-EngB-Septin-like GTPase superfamily. TrmE GTPase family.</text>
</comment>
<feature type="binding site" evidence="6">
    <location>
        <position position="225"/>
    </location>
    <ligand>
        <name>Mg(2+)</name>
        <dbReference type="ChEBI" id="CHEBI:18420"/>
    </ligand>
</feature>
<feature type="binding site" evidence="6">
    <location>
        <begin position="221"/>
        <end position="226"/>
    </location>
    <ligand>
        <name>GTP</name>
        <dbReference type="ChEBI" id="CHEBI:37565"/>
    </ligand>
</feature>
<feature type="binding site" evidence="6">
    <location>
        <position position="221"/>
    </location>
    <ligand>
        <name>K(+)</name>
        <dbReference type="ChEBI" id="CHEBI:29103"/>
    </ligand>
</feature>
<dbReference type="OrthoDB" id="9805918at2"/>
<organism evidence="11 12">
    <name type="scientific">Paracoccus onubensis</name>
    <dbReference type="NCBI Taxonomy" id="1675788"/>
    <lineage>
        <taxon>Bacteria</taxon>
        <taxon>Pseudomonadati</taxon>
        <taxon>Pseudomonadota</taxon>
        <taxon>Alphaproteobacteria</taxon>
        <taxon>Rhodobacterales</taxon>
        <taxon>Paracoccaceae</taxon>
        <taxon>Paracoccus</taxon>
    </lineage>
</organism>
<evidence type="ECO:0000256" key="6">
    <source>
        <dbReference type="HAMAP-Rule" id="MF_00379"/>
    </source>
</evidence>
<feature type="domain" description="MnmE helical" evidence="10">
    <location>
        <begin position="118"/>
        <end position="419"/>
    </location>
</feature>
<dbReference type="CDD" id="cd14858">
    <property type="entry name" value="TrmE_N"/>
    <property type="match status" value="1"/>
</dbReference>
<protein>
    <recommendedName>
        <fullName evidence="6">tRNA modification GTPase MnmE</fullName>
        <ecNumber evidence="6">3.6.-.-</ecNumber>
    </recommendedName>
</protein>
<evidence type="ECO:0000256" key="2">
    <source>
        <dbReference type="ARBA" id="ARBA00022694"/>
    </source>
</evidence>
<feature type="binding site" evidence="6">
    <location>
        <position position="115"/>
    </location>
    <ligand>
        <name>(6S)-5-formyl-5,6,7,8-tetrahydrofolate</name>
        <dbReference type="ChEBI" id="CHEBI:57457"/>
    </ligand>
</feature>
<dbReference type="Proteomes" id="UP000284202">
    <property type="component" value="Unassembled WGS sequence"/>
</dbReference>
<dbReference type="InterPro" id="IPR018948">
    <property type="entry name" value="GTP-bd_TrmE_N"/>
</dbReference>
<evidence type="ECO:0000256" key="1">
    <source>
        <dbReference type="ARBA" id="ARBA00011043"/>
    </source>
</evidence>
<feature type="binding site" evidence="6">
    <location>
        <position position="240"/>
    </location>
    <ligand>
        <name>K(+)</name>
        <dbReference type="ChEBI" id="CHEBI:29103"/>
    </ligand>
</feature>
<dbReference type="InterPro" id="IPR006073">
    <property type="entry name" value="GTP-bd"/>
</dbReference>
<keyword evidence="12" id="KW-1185">Reference proteome</keyword>
<comment type="cofactor">
    <cofactor evidence="6">
        <name>K(+)</name>
        <dbReference type="ChEBI" id="CHEBI:29103"/>
    </cofactor>
    <text evidence="6">Binds 1 potassium ion per subunit.</text>
</comment>
<dbReference type="SUPFAM" id="SSF116878">
    <property type="entry name" value="TrmE connector domain"/>
    <property type="match status" value="1"/>
</dbReference>
<accession>A0A418SRC7</accession>
<comment type="subunit">
    <text evidence="6">Homodimer. Heterotetramer of two MnmE and two MnmG subunits.</text>
</comment>
<evidence type="ECO:0000259" key="10">
    <source>
        <dbReference type="Pfam" id="PF12631"/>
    </source>
</evidence>
<keyword evidence="4 6" id="KW-0630">Potassium</keyword>
<dbReference type="InterPro" id="IPR031168">
    <property type="entry name" value="G_TrmE"/>
</dbReference>
<keyword evidence="6" id="KW-0963">Cytoplasm</keyword>
<evidence type="ECO:0000313" key="11">
    <source>
        <dbReference type="EMBL" id="RJE83452.1"/>
    </source>
</evidence>
<feature type="binding site" evidence="6">
    <location>
        <position position="422"/>
    </location>
    <ligand>
        <name>(6S)-5-formyl-5,6,7,8-tetrahydrofolate</name>
        <dbReference type="ChEBI" id="CHEBI:57457"/>
    </ligand>
</feature>
<dbReference type="InterPro" id="IPR027417">
    <property type="entry name" value="P-loop_NTPase"/>
</dbReference>
<dbReference type="Pfam" id="PF12631">
    <property type="entry name" value="MnmE_helical"/>
    <property type="match status" value="1"/>
</dbReference>
<evidence type="ECO:0000313" key="12">
    <source>
        <dbReference type="Proteomes" id="UP000284202"/>
    </source>
</evidence>
<dbReference type="Pfam" id="PF10396">
    <property type="entry name" value="TrmE_N"/>
    <property type="match status" value="1"/>
</dbReference>
<dbReference type="RefSeq" id="WP_119750820.1">
    <property type="nucleotide sequence ID" value="NZ_QZCG01000011.1"/>
</dbReference>
<dbReference type="NCBIfam" id="TIGR00231">
    <property type="entry name" value="small_GTP"/>
    <property type="match status" value="1"/>
</dbReference>
<dbReference type="GO" id="GO:0030488">
    <property type="term" value="P:tRNA methylation"/>
    <property type="evidence" value="ECO:0007669"/>
    <property type="project" value="TreeGrafter"/>
</dbReference>
<keyword evidence="5 6" id="KW-0342">GTP-binding</keyword>
<evidence type="ECO:0000259" key="8">
    <source>
        <dbReference type="Pfam" id="PF01926"/>
    </source>
</evidence>
<comment type="subcellular location">
    <subcellularLocation>
        <location evidence="6">Cytoplasm</location>
    </subcellularLocation>
</comment>
<gene>
    <name evidence="6 11" type="primary">mnmE</name>
    <name evidence="6" type="synonym">trmE</name>
    <name evidence="11" type="ORF">D3P04_16380</name>
</gene>
<dbReference type="Gene3D" id="1.20.120.430">
    <property type="entry name" value="tRNA modification GTPase MnmE domain 2"/>
    <property type="match status" value="1"/>
</dbReference>
<dbReference type="AlphaFoldDB" id="A0A418SRC7"/>
<dbReference type="PANTHER" id="PTHR42714">
    <property type="entry name" value="TRNA MODIFICATION GTPASE GTPBP3"/>
    <property type="match status" value="1"/>
</dbReference>
<name>A0A418SRC7_9RHOB</name>
<dbReference type="GO" id="GO:0005525">
    <property type="term" value="F:GTP binding"/>
    <property type="evidence" value="ECO:0007669"/>
    <property type="project" value="UniProtKB-UniRule"/>
</dbReference>
<evidence type="ECO:0000256" key="4">
    <source>
        <dbReference type="ARBA" id="ARBA00022958"/>
    </source>
</evidence>
<dbReference type="EMBL" id="QZCG01000011">
    <property type="protein sequence ID" value="RJE83452.1"/>
    <property type="molecule type" value="Genomic_DNA"/>
</dbReference>
<dbReference type="GO" id="GO:0003924">
    <property type="term" value="F:GTPase activity"/>
    <property type="evidence" value="ECO:0007669"/>
    <property type="project" value="UniProtKB-UniRule"/>
</dbReference>
<keyword evidence="2 6" id="KW-0819">tRNA processing</keyword>
<dbReference type="InterPro" id="IPR005225">
    <property type="entry name" value="Small_GTP-bd"/>
</dbReference>
<dbReference type="Pfam" id="PF01926">
    <property type="entry name" value="MMR_HSR1"/>
    <property type="match status" value="1"/>
</dbReference>
<dbReference type="SUPFAM" id="SSF52540">
    <property type="entry name" value="P-loop containing nucleoside triphosphate hydrolases"/>
    <property type="match status" value="1"/>
</dbReference>
<dbReference type="CDD" id="cd04164">
    <property type="entry name" value="trmE"/>
    <property type="match status" value="1"/>
</dbReference>
<dbReference type="InterPro" id="IPR004520">
    <property type="entry name" value="GTPase_MnmE"/>
</dbReference>
<feature type="domain" description="GTP-binding protein TrmE N-terminal" evidence="9">
    <location>
        <begin position="4"/>
        <end position="115"/>
    </location>
</feature>
<keyword evidence="6" id="KW-0378">Hydrolase</keyword>
<keyword evidence="3 6" id="KW-0547">Nucleotide-binding</keyword>
<feature type="binding site" evidence="6">
    <location>
        <position position="76"/>
    </location>
    <ligand>
        <name>(6S)-5-formyl-5,6,7,8-tetrahydrofolate</name>
        <dbReference type="ChEBI" id="CHEBI:57457"/>
    </ligand>
</feature>
<dbReference type="GO" id="GO:0046872">
    <property type="term" value="F:metal ion binding"/>
    <property type="evidence" value="ECO:0007669"/>
    <property type="project" value="UniProtKB-KW"/>
</dbReference>
<evidence type="ECO:0000256" key="3">
    <source>
        <dbReference type="ARBA" id="ARBA00022741"/>
    </source>
</evidence>
<keyword evidence="6" id="KW-0479">Metal-binding</keyword>
<feature type="binding site" evidence="6">
    <location>
        <position position="20"/>
    </location>
    <ligand>
        <name>(6S)-5-formyl-5,6,7,8-tetrahydrofolate</name>
        <dbReference type="ChEBI" id="CHEBI:57457"/>
    </ligand>
</feature>
<evidence type="ECO:0000259" key="9">
    <source>
        <dbReference type="Pfam" id="PF10396"/>
    </source>
</evidence>
<dbReference type="InterPro" id="IPR027266">
    <property type="entry name" value="TrmE/GcvT-like"/>
</dbReference>
<feature type="binding site" evidence="6">
    <location>
        <position position="242"/>
    </location>
    <ligand>
        <name>K(+)</name>
        <dbReference type="ChEBI" id="CHEBI:29103"/>
    </ligand>
</feature>
<dbReference type="Gene3D" id="3.30.1360.120">
    <property type="entry name" value="Probable tRNA modification gtpase trme, domain 1"/>
    <property type="match status" value="1"/>
</dbReference>
<feature type="binding site" evidence="6">
    <location>
        <position position="246"/>
    </location>
    <ligand>
        <name>Mg(2+)</name>
        <dbReference type="ChEBI" id="CHEBI:18420"/>
    </ligand>
</feature>
<feature type="binding site" evidence="6">
    <location>
        <position position="245"/>
    </location>
    <ligand>
        <name>K(+)</name>
        <dbReference type="ChEBI" id="CHEBI:29103"/>
    </ligand>
</feature>
<dbReference type="HAMAP" id="MF_00379">
    <property type="entry name" value="GTPase_MnmE"/>
    <property type="match status" value="1"/>
</dbReference>
<evidence type="ECO:0000256" key="5">
    <source>
        <dbReference type="ARBA" id="ARBA00023134"/>
    </source>
</evidence>
<comment type="caution">
    <text evidence="6">Lacks conserved residue(s) required for the propagation of feature annotation.</text>
</comment>
<proteinExistence type="inferred from homology"/>
<dbReference type="GO" id="GO:0002098">
    <property type="term" value="P:tRNA wobble uridine modification"/>
    <property type="evidence" value="ECO:0007669"/>
    <property type="project" value="TreeGrafter"/>
</dbReference>
<feature type="binding site" evidence="6">
    <location>
        <begin position="265"/>
        <end position="268"/>
    </location>
    <ligand>
        <name>GTP</name>
        <dbReference type="ChEBI" id="CHEBI:37565"/>
    </ligand>
</feature>
<dbReference type="NCBIfam" id="NF003661">
    <property type="entry name" value="PRK05291.1-3"/>
    <property type="match status" value="1"/>
</dbReference>
<keyword evidence="6" id="KW-0460">Magnesium</keyword>
<dbReference type="NCBIfam" id="TIGR00450">
    <property type="entry name" value="mnmE_trmE_thdF"/>
    <property type="match status" value="1"/>
</dbReference>
<dbReference type="EC" id="3.6.-.-" evidence="6"/>
<dbReference type="PANTHER" id="PTHR42714:SF2">
    <property type="entry name" value="TRNA MODIFICATION GTPASE GTPBP3, MITOCHONDRIAL"/>
    <property type="match status" value="1"/>
</dbReference>
<dbReference type="GO" id="GO:0005737">
    <property type="term" value="C:cytoplasm"/>
    <property type="evidence" value="ECO:0007669"/>
    <property type="project" value="UniProtKB-SubCell"/>
</dbReference>
<dbReference type="InterPro" id="IPR027368">
    <property type="entry name" value="MnmE_dom2"/>
</dbReference>
<dbReference type="InterPro" id="IPR025867">
    <property type="entry name" value="MnmE_helical"/>
</dbReference>